<dbReference type="AlphaFoldDB" id="A0A1H8D4H2"/>
<sequence length="279" mass="31795">MYYLRCQHCGHNNALRSEFLTFCEHCAKKLPNTFADWKQKNPEGEFEAYQQEAAVYIDETPPKPGWVQQYLWPAGRRGVMLVLGLVFALVAVAGTYFGKEAVLTWFFPKVAKSWMYTSWETVTIGRQALEISSPVHLRVSDKALPEDLNGMVEYAKSYANQQGTGMQITVDMFSFKETVSNNLEEANNLAIKGIQAEPGVSELQYESSPIPQTEIQGIMQQGSYLYKNAVKLSFYNLIMVKGQHRWLVSIRYRTDDNNGQEVAKRVFNSVKVKPLIVKR</sequence>
<name>A0A1H8D4H2_9BACT</name>
<dbReference type="STRING" id="573321.SAMN04488505_107318"/>
<keyword evidence="1" id="KW-0812">Transmembrane</keyword>
<protein>
    <submittedName>
        <fullName evidence="2">Uncharacterized protein</fullName>
    </submittedName>
</protein>
<keyword evidence="3" id="KW-1185">Reference proteome</keyword>
<reference evidence="2 3" key="1">
    <citation type="submission" date="2016-10" db="EMBL/GenBank/DDBJ databases">
        <authorList>
            <person name="de Groot N.N."/>
        </authorList>
    </citation>
    <scope>NUCLEOTIDE SEQUENCE [LARGE SCALE GENOMIC DNA]</scope>
    <source>
        <strain evidence="2 3">DSM 21039</strain>
    </source>
</reference>
<dbReference type="Proteomes" id="UP000198984">
    <property type="component" value="Unassembled WGS sequence"/>
</dbReference>
<evidence type="ECO:0000313" key="3">
    <source>
        <dbReference type="Proteomes" id="UP000198984"/>
    </source>
</evidence>
<dbReference type="RefSeq" id="WP_089918431.1">
    <property type="nucleotide sequence ID" value="NZ_FOBB01000007.1"/>
</dbReference>
<dbReference type="OrthoDB" id="1426471at2"/>
<evidence type="ECO:0000256" key="1">
    <source>
        <dbReference type="SAM" id="Phobius"/>
    </source>
</evidence>
<dbReference type="EMBL" id="FOBB01000007">
    <property type="protein sequence ID" value="SEN02065.1"/>
    <property type="molecule type" value="Genomic_DNA"/>
</dbReference>
<proteinExistence type="predicted"/>
<gene>
    <name evidence="2" type="ORF">SAMN04488505_107318</name>
</gene>
<accession>A0A1H8D4H2</accession>
<feature type="transmembrane region" description="Helical" evidence="1">
    <location>
        <begin position="78"/>
        <end position="98"/>
    </location>
</feature>
<organism evidence="2 3">
    <name type="scientific">Chitinophaga rupis</name>
    <dbReference type="NCBI Taxonomy" id="573321"/>
    <lineage>
        <taxon>Bacteria</taxon>
        <taxon>Pseudomonadati</taxon>
        <taxon>Bacteroidota</taxon>
        <taxon>Chitinophagia</taxon>
        <taxon>Chitinophagales</taxon>
        <taxon>Chitinophagaceae</taxon>
        <taxon>Chitinophaga</taxon>
    </lineage>
</organism>
<evidence type="ECO:0000313" key="2">
    <source>
        <dbReference type="EMBL" id="SEN02065.1"/>
    </source>
</evidence>
<keyword evidence="1" id="KW-0472">Membrane</keyword>
<keyword evidence="1" id="KW-1133">Transmembrane helix</keyword>